<dbReference type="Proteomes" id="UP000289738">
    <property type="component" value="Chromosome B05"/>
</dbReference>
<dbReference type="AlphaFoldDB" id="A0A444Z0I8"/>
<evidence type="ECO:0000256" key="1">
    <source>
        <dbReference type="SAM" id="MobiDB-lite"/>
    </source>
</evidence>
<dbReference type="Pfam" id="PF10536">
    <property type="entry name" value="PMD"/>
    <property type="match status" value="1"/>
</dbReference>
<reference evidence="3 4" key="1">
    <citation type="submission" date="2019-01" db="EMBL/GenBank/DDBJ databases">
        <title>Sequencing of cultivated peanut Arachis hypogaea provides insights into genome evolution and oil improvement.</title>
        <authorList>
            <person name="Chen X."/>
        </authorList>
    </citation>
    <scope>NUCLEOTIDE SEQUENCE [LARGE SCALE GENOMIC DNA]</scope>
    <source>
        <strain evidence="4">cv. Fuhuasheng</strain>
        <tissue evidence="3">Leaves</tissue>
    </source>
</reference>
<dbReference type="GO" id="GO:0010073">
    <property type="term" value="P:meristem maintenance"/>
    <property type="evidence" value="ECO:0007669"/>
    <property type="project" value="InterPro"/>
</dbReference>
<dbReference type="InterPro" id="IPR044824">
    <property type="entry name" value="MAIN-like"/>
</dbReference>
<gene>
    <name evidence="3" type="ORF">Ahy_B05g075133</name>
</gene>
<protein>
    <recommendedName>
        <fullName evidence="2">Aminotransferase-like plant mobile domain-containing protein</fullName>
    </recommendedName>
</protein>
<evidence type="ECO:0000313" key="4">
    <source>
        <dbReference type="Proteomes" id="UP000289738"/>
    </source>
</evidence>
<feature type="region of interest" description="Disordered" evidence="1">
    <location>
        <begin position="237"/>
        <end position="352"/>
    </location>
</feature>
<sequence length="352" mass="40188">MLSIDGYLMTDKWLPLLADFGRCSGLSWGSVTYHSLCHAACRDTTGIAGCTLLLMSLIYHKFSQRRPENSHILTFPLAMRLIGMSHQTRDHHAQRVLRWRTLLDQLALDKLHWTPYVDDRLQAITPKWVRTPREWRTWLSVVPLVFFNIMEFYQPNRVKRQFKGEQLVPVDSVNVDWFLTSTGRGEDVRWPTRLHEPGTMACKVRHLSGEDVLDDPRLATILDDVQPTLSQPIEVLQFPADVPDHQRRAREVRPDTRRPARKERGARDSEEELQGLDESKPDPDVESEEEAEFNRHEDHGDILNAVDELPPPPPPSPPPPPPPGPPASSAPPVSHFAHDNPFTAPPGWVDLR</sequence>
<feature type="compositionally biased region" description="Pro residues" evidence="1">
    <location>
        <begin position="309"/>
        <end position="329"/>
    </location>
</feature>
<dbReference type="PANTHER" id="PTHR46033">
    <property type="entry name" value="PROTEIN MAIN-LIKE 2"/>
    <property type="match status" value="1"/>
</dbReference>
<name>A0A444Z0I8_ARAHY</name>
<comment type="caution">
    <text evidence="3">The sequence shown here is derived from an EMBL/GenBank/DDBJ whole genome shotgun (WGS) entry which is preliminary data.</text>
</comment>
<evidence type="ECO:0000313" key="3">
    <source>
        <dbReference type="EMBL" id="RYR07717.1"/>
    </source>
</evidence>
<feature type="compositionally biased region" description="Basic and acidic residues" evidence="1">
    <location>
        <begin position="292"/>
        <end position="301"/>
    </location>
</feature>
<accession>A0A444Z0I8</accession>
<evidence type="ECO:0000259" key="2">
    <source>
        <dbReference type="Pfam" id="PF10536"/>
    </source>
</evidence>
<dbReference type="EMBL" id="SDMP01000015">
    <property type="protein sequence ID" value="RYR07717.1"/>
    <property type="molecule type" value="Genomic_DNA"/>
</dbReference>
<dbReference type="InterPro" id="IPR019557">
    <property type="entry name" value="AminoTfrase-like_pln_mobile"/>
</dbReference>
<keyword evidence="4" id="KW-1185">Reference proteome</keyword>
<organism evidence="3 4">
    <name type="scientific">Arachis hypogaea</name>
    <name type="common">Peanut</name>
    <dbReference type="NCBI Taxonomy" id="3818"/>
    <lineage>
        <taxon>Eukaryota</taxon>
        <taxon>Viridiplantae</taxon>
        <taxon>Streptophyta</taxon>
        <taxon>Embryophyta</taxon>
        <taxon>Tracheophyta</taxon>
        <taxon>Spermatophyta</taxon>
        <taxon>Magnoliopsida</taxon>
        <taxon>eudicotyledons</taxon>
        <taxon>Gunneridae</taxon>
        <taxon>Pentapetalae</taxon>
        <taxon>rosids</taxon>
        <taxon>fabids</taxon>
        <taxon>Fabales</taxon>
        <taxon>Fabaceae</taxon>
        <taxon>Papilionoideae</taxon>
        <taxon>50 kb inversion clade</taxon>
        <taxon>dalbergioids sensu lato</taxon>
        <taxon>Dalbergieae</taxon>
        <taxon>Pterocarpus clade</taxon>
        <taxon>Arachis</taxon>
    </lineage>
</organism>
<proteinExistence type="predicted"/>
<feature type="compositionally biased region" description="Basic and acidic residues" evidence="1">
    <location>
        <begin position="242"/>
        <end position="268"/>
    </location>
</feature>
<feature type="domain" description="Aminotransferase-like plant mobile" evidence="2">
    <location>
        <begin position="9"/>
        <end position="172"/>
    </location>
</feature>
<dbReference type="PANTHER" id="PTHR46033:SF8">
    <property type="entry name" value="PROTEIN MAINTENANCE OF MERISTEMS-LIKE"/>
    <property type="match status" value="1"/>
</dbReference>